<accession>A0ABY4L1I0</accession>
<evidence type="ECO:0000313" key="9">
    <source>
        <dbReference type="Proteomes" id="UP000832041"/>
    </source>
</evidence>
<dbReference type="SMART" id="SM00220">
    <property type="entry name" value="S_TKc"/>
    <property type="match status" value="1"/>
</dbReference>
<keyword evidence="2 5" id="KW-0547">Nucleotide-binding</keyword>
<protein>
    <submittedName>
        <fullName evidence="8">Serine/threonine protein kinase</fullName>
    </submittedName>
</protein>
<evidence type="ECO:0000259" key="7">
    <source>
        <dbReference type="PROSITE" id="PS50011"/>
    </source>
</evidence>
<dbReference type="EMBL" id="CP051627">
    <property type="protein sequence ID" value="UPT21529.1"/>
    <property type="molecule type" value="Genomic_DNA"/>
</dbReference>
<evidence type="ECO:0000256" key="1">
    <source>
        <dbReference type="ARBA" id="ARBA00022679"/>
    </source>
</evidence>
<dbReference type="SUPFAM" id="SSF56112">
    <property type="entry name" value="Protein kinase-like (PK-like)"/>
    <property type="match status" value="1"/>
</dbReference>
<dbReference type="GO" id="GO:0004674">
    <property type="term" value="F:protein serine/threonine kinase activity"/>
    <property type="evidence" value="ECO:0007669"/>
    <property type="project" value="UniProtKB-KW"/>
</dbReference>
<feature type="domain" description="Protein kinase" evidence="7">
    <location>
        <begin position="23"/>
        <end position="307"/>
    </location>
</feature>
<dbReference type="RefSeq" id="WP_248590013.1">
    <property type="nucleotide sequence ID" value="NZ_BAABEB010000002.1"/>
</dbReference>
<dbReference type="Pfam" id="PF00069">
    <property type="entry name" value="Pkinase"/>
    <property type="match status" value="1"/>
</dbReference>
<keyword evidence="1" id="KW-0808">Transferase</keyword>
<feature type="compositionally biased region" description="Basic and acidic residues" evidence="6">
    <location>
        <begin position="344"/>
        <end position="353"/>
    </location>
</feature>
<proteinExistence type="predicted"/>
<evidence type="ECO:0000313" key="8">
    <source>
        <dbReference type="EMBL" id="UPT21529.1"/>
    </source>
</evidence>
<feature type="binding site" evidence="5">
    <location>
        <position position="52"/>
    </location>
    <ligand>
        <name>ATP</name>
        <dbReference type="ChEBI" id="CHEBI:30616"/>
    </ligand>
</feature>
<dbReference type="Gene3D" id="1.10.510.10">
    <property type="entry name" value="Transferase(Phosphotransferase) domain 1"/>
    <property type="match status" value="1"/>
</dbReference>
<dbReference type="Proteomes" id="UP000832041">
    <property type="component" value="Chromosome"/>
</dbReference>
<dbReference type="PROSITE" id="PS50011">
    <property type="entry name" value="PROTEIN_KINASE_DOM"/>
    <property type="match status" value="1"/>
</dbReference>
<sequence>MRARGPRRLGRLRPEDPAALGPYRLVGRVGSGGMGTVYAGVADGLDGYLAVKVVHREHAADPGFRRTFAREARLLMRVDSPCVARFVHADVEAERPWLATEFVAGPTLRHHVERFSALRGGMLLGLAAGTAEALCAVHSAGIVHRDLKPSNVILSATGPKVLDFGIAQADEDPTLPLRLRRTYRRARERGVAPPRRPLRPGGPDAAARARRPLVGTPGWISPEQYRGQPVTERSDVFLWGALVGFAAARRDPFGHGSARELARRVVAESPDLDGLPPGLERLVSAALAKDPADRPRPPELLAEVLSLAGRAPGPGTSGRQRVRELLAQEWTGVSARPPRPPRRPLADWLRRGR</sequence>
<dbReference type="PANTHER" id="PTHR43289">
    <property type="entry name" value="MITOGEN-ACTIVATED PROTEIN KINASE KINASE KINASE 20-RELATED"/>
    <property type="match status" value="1"/>
</dbReference>
<dbReference type="PROSITE" id="PS00107">
    <property type="entry name" value="PROTEIN_KINASE_ATP"/>
    <property type="match status" value="1"/>
</dbReference>
<keyword evidence="3 8" id="KW-0418">Kinase</keyword>
<dbReference type="PROSITE" id="PS00108">
    <property type="entry name" value="PROTEIN_KINASE_ST"/>
    <property type="match status" value="1"/>
</dbReference>
<reference evidence="8 9" key="1">
    <citation type="submission" date="2020-04" db="EMBL/GenBank/DDBJ databases">
        <title>Thermobifida alba genome sequencing and assembly.</title>
        <authorList>
            <person name="Luzics S."/>
            <person name="Horvath B."/>
            <person name="Nagy I."/>
            <person name="Toth A."/>
            <person name="Nagy I."/>
            <person name="Kukolya J."/>
        </authorList>
    </citation>
    <scope>NUCLEOTIDE SEQUENCE [LARGE SCALE GENOMIC DNA]</scope>
    <source>
        <strain evidence="8 9">DSM 43795</strain>
    </source>
</reference>
<dbReference type="InterPro" id="IPR017441">
    <property type="entry name" value="Protein_kinase_ATP_BS"/>
</dbReference>
<name>A0ABY4L1I0_THEAE</name>
<dbReference type="Gene3D" id="3.30.200.20">
    <property type="entry name" value="Phosphorylase Kinase, domain 1"/>
    <property type="match status" value="1"/>
</dbReference>
<dbReference type="CDD" id="cd14014">
    <property type="entry name" value="STKc_PknB_like"/>
    <property type="match status" value="1"/>
</dbReference>
<evidence type="ECO:0000256" key="5">
    <source>
        <dbReference type="PROSITE-ProRule" id="PRU10141"/>
    </source>
</evidence>
<keyword evidence="8" id="KW-0723">Serine/threonine-protein kinase</keyword>
<dbReference type="PANTHER" id="PTHR43289:SF34">
    <property type="entry name" value="SERINE_THREONINE-PROTEIN KINASE YBDM-RELATED"/>
    <property type="match status" value="1"/>
</dbReference>
<evidence type="ECO:0000256" key="2">
    <source>
        <dbReference type="ARBA" id="ARBA00022741"/>
    </source>
</evidence>
<dbReference type="InterPro" id="IPR008271">
    <property type="entry name" value="Ser/Thr_kinase_AS"/>
</dbReference>
<dbReference type="InterPro" id="IPR000719">
    <property type="entry name" value="Prot_kinase_dom"/>
</dbReference>
<evidence type="ECO:0000256" key="3">
    <source>
        <dbReference type="ARBA" id="ARBA00022777"/>
    </source>
</evidence>
<keyword evidence="4 5" id="KW-0067">ATP-binding</keyword>
<feature type="region of interest" description="Disordered" evidence="6">
    <location>
        <begin position="186"/>
        <end position="226"/>
    </location>
</feature>
<dbReference type="InterPro" id="IPR011009">
    <property type="entry name" value="Kinase-like_dom_sf"/>
</dbReference>
<gene>
    <name evidence="8" type="ORF">FOF52_11705</name>
</gene>
<organism evidence="8 9">
    <name type="scientific">Thermobifida alba</name>
    <name type="common">Thermomonospora alba</name>
    <dbReference type="NCBI Taxonomy" id="53522"/>
    <lineage>
        <taxon>Bacteria</taxon>
        <taxon>Bacillati</taxon>
        <taxon>Actinomycetota</taxon>
        <taxon>Actinomycetes</taxon>
        <taxon>Streptosporangiales</taxon>
        <taxon>Nocardiopsidaceae</taxon>
        <taxon>Thermobifida</taxon>
    </lineage>
</organism>
<feature type="region of interest" description="Disordered" evidence="6">
    <location>
        <begin position="329"/>
        <end position="353"/>
    </location>
</feature>
<evidence type="ECO:0000256" key="4">
    <source>
        <dbReference type="ARBA" id="ARBA00022840"/>
    </source>
</evidence>
<keyword evidence="9" id="KW-1185">Reference proteome</keyword>
<evidence type="ECO:0000256" key="6">
    <source>
        <dbReference type="SAM" id="MobiDB-lite"/>
    </source>
</evidence>